<dbReference type="InterPro" id="IPR050833">
    <property type="entry name" value="Poly_Biosynth_Transport"/>
</dbReference>
<keyword evidence="4 6" id="KW-1133">Transmembrane helix</keyword>
<feature type="transmembrane region" description="Helical" evidence="6">
    <location>
        <begin position="303"/>
        <end position="323"/>
    </location>
</feature>
<evidence type="ECO:0000256" key="6">
    <source>
        <dbReference type="SAM" id="Phobius"/>
    </source>
</evidence>
<feature type="transmembrane region" description="Helical" evidence="6">
    <location>
        <begin position="335"/>
        <end position="361"/>
    </location>
</feature>
<feature type="transmembrane region" description="Helical" evidence="6">
    <location>
        <begin position="452"/>
        <end position="474"/>
    </location>
</feature>
<proteinExistence type="predicted"/>
<feature type="transmembrane region" description="Helical" evidence="6">
    <location>
        <begin position="121"/>
        <end position="147"/>
    </location>
</feature>
<feature type="transmembrane region" description="Helical" evidence="6">
    <location>
        <begin position="49"/>
        <end position="69"/>
    </location>
</feature>
<organism evidence="7 8">
    <name type="scientific">Actinopolymorpha pittospori</name>
    <dbReference type="NCBI Taxonomy" id="648752"/>
    <lineage>
        <taxon>Bacteria</taxon>
        <taxon>Bacillati</taxon>
        <taxon>Actinomycetota</taxon>
        <taxon>Actinomycetes</taxon>
        <taxon>Propionibacteriales</taxon>
        <taxon>Actinopolymorphaceae</taxon>
        <taxon>Actinopolymorpha</taxon>
    </lineage>
</organism>
<keyword evidence="3 6" id="KW-0812">Transmembrane</keyword>
<dbReference type="EMBL" id="JADBEM010000001">
    <property type="protein sequence ID" value="MBE1606500.1"/>
    <property type="molecule type" value="Genomic_DNA"/>
</dbReference>
<feature type="transmembrane region" description="Helical" evidence="6">
    <location>
        <begin position="89"/>
        <end position="114"/>
    </location>
</feature>
<gene>
    <name evidence="7" type="ORF">HEB94_003348</name>
</gene>
<keyword evidence="8" id="KW-1185">Reference proteome</keyword>
<accession>A0A927MT91</accession>
<evidence type="ECO:0000256" key="2">
    <source>
        <dbReference type="ARBA" id="ARBA00022475"/>
    </source>
</evidence>
<dbReference type="PANTHER" id="PTHR30250:SF11">
    <property type="entry name" value="O-ANTIGEN TRANSPORTER-RELATED"/>
    <property type="match status" value="1"/>
</dbReference>
<feature type="transmembrane region" description="Helical" evidence="6">
    <location>
        <begin position="265"/>
        <end position="282"/>
    </location>
</feature>
<feature type="transmembrane region" description="Helical" evidence="6">
    <location>
        <begin position="167"/>
        <end position="198"/>
    </location>
</feature>
<evidence type="ECO:0000256" key="5">
    <source>
        <dbReference type="ARBA" id="ARBA00023136"/>
    </source>
</evidence>
<feature type="transmembrane region" description="Helical" evidence="6">
    <location>
        <begin position="219"/>
        <end position="236"/>
    </location>
</feature>
<name>A0A927MT91_9ACTN</name>
<keyword evidence="2" id="KW-1003">Cell membrane</keyword>
<evidence type="ECO:0000256" key="4">
    <source>
        <dbReference type="ARBA" id="ARBA00022989"/>
    </source>
</evidence>
<comment type="subcellular location">
    <subcellularLocation>
        <location evidence="1">Cell membrane</location>
        <topology evidence="1">Multi-pass membrane protein</topology>
    </subcellularLocation>
</comment>
<dbReference type="PANTHER" id="PTHR30250">
    <property type="entry name" value="PST FAMILY PREDICTED COLANIC ACID TRANSPORTER"/>
    <property type="match status" value="1"/>
</dbReference>
<protein>
    <submittedName>
        <fullName evidence="7">O-antigen/teichoic acid export membrane protein</fullName>
    </submittedName>
</protein>
<dbReference type="InterPro" id="IPR002797">
    <property type="entry name" value="Polysacc_synth"/>
</dbReference>
<sequence length="485" mass="51355">MTSAASSVDSSVTRKVVVSTTTQVAAKVLHLVLNIVSTLAIVRHLAPGAYGVYVLVLTVTTIVGLVADFGLPKVAVREVSAAGANENDIVGTIVALRLLLAVAGIVVTQVVLLAMRQPPSALLAAAVASLVFLSEAVLAAIVVSFQVRLVQQVEAFIRTGAELVETAAIVVLVAVSADLVWLFVPPVVGSALGALVAFRLARGRFGVRIRFSRGLVRMLMRESLPIAPALLLSVLYRKLDSLSLAAMRPSREVGLYGSAAQPIEYYFLTTALFINVMFPLLSRAYGDQERQRFLNLYRRGAEALIAFTVIVPVLLLFAARPLVRQVYGPGYAQAAVPLVLLSVAMVFLVLAVWQSLALLIGGYQRVTLHYNALTLLVAPVLCVGLIARFGIVGAGCAAVGIAVFVVGASAWAVRRHLGIRLEVRGVVRVLAAAAVSVAVTGAVALLRESQGLFAPWPLLVIIALVAYVAALFVLRVPRALREVLA</sequence>
<feature type="transmembrane region" description="Helical" evidence="6">
    <location>
        <begin position="368"/>
        <end position="386"/>
    </location>
</feature>
<evidence type="ECO:0000313" key="7">
    <source>
        <dbReference type="EMBL" id="MBE1606500.1"/>
    </source>
</evidence>
<dbReference type="Pfam" id="PF01943">
    <property type="entry name" value="Polysacc_synt"/>
    <property type="match status" value="1"/>
</dbReference>
<keyword evidence="5 6" id="KW-0472">Membrane</keyword>
<dbReference type="Proteomes" id="UP000638648">
    <property type="component" value="Unassembled WGS sequence"/>
</dbReference>
<evidence type="ECO:0000256" key="3">
    <source>
        <dbReference type="ARBA" id="ARBA00022692"/>
    </source>
</evidence>
<feature type="transmembrane region" description="Helical" evidence="6">
    <location>
        <begin position="24"/>
        <end position="42"/>
    </location>
</feature>
<dbReference type="AlphaFoldDB" id="A0A927MT91"/>
<comment type="caution">
    <text evidence="7">The sequence shown here is derived from an EMBL/GenBank/DDBJ whole genome shotgun (WGS) entry which is preliminary data.</text>
</comment>
<dbReference type="GO" id="GO:0005886">
    <property type="term" value="C:plasma membrane"/>
    <property type="evidence" value="ECO:0007669"/>
    <property type="project" value="UniProtKB-SubCell"/>
</dbReference>
<feature type="transmembrane region" description="Helical" evidence="6">
    <location>
        <begin position="392"/>
        <end position="413"/>
    </location>
</feature>
<evidence type="ECO:0000256" key="1">
    <source>
        <dbReference type="ARBA" id="ARBA00004651"/>
    </source>
</evidence>
<evidence type="ECO:0000313" key="8">
    <source>
        <dbReference type="Proteomes" id="UP000638648"/>
    </source>
</evidence>
<dbReference type="RefSeq" id="WP_192750615.1">
    <property type="nucleotide sequence ID" value="NZ_BAABJL010000147.1"/>
</dbReference>
<reference evidence="7" key="1">
    <citation type="submission" date="2020-10" db="EMBL/GenBank/DDBJ databases">
        <title>Sequencing the genomes of 1000 actinobacteria strains.</title>
        <authorList>
            <person name="Klenk H.-P."/>
        </authorList>
    </citation>
    <scope>NUCLEOTIDE SEQUENCE</scope>
    <source>
        <strain evidence="7">DSM 45354</strain>
    </source>
</reference>
<feature type="transmembrane region" description="Helical" evidence="6">
    <location>
        <begin position="425"/>
        <end position="446"/>
    </location>
</feature>